<feature type="transmembrane region" description="Helical" evidence="7">
    <location>
        <begin position="171"/>
        <end position="189"/>
    </location>
</feature>
<sequence length="272" mass="28651">MITEFLSYGFVQRGLLAGSLVAAACALLGVFLVLKRLSLIGDGMSHVCLTGVAAALLTAMNPVYVSIPVVMISSLGIMKLARKFRIYGDAAIGIVSAAGLSVGLLLTALAGGFNTDLLGYLFGSILTVTCTEVMLCVVLLLGVLAGLFIFYRELVVTCFDEPFACTRGVPAEWLNAGLVMITSVAVVLAFKVVGIFLISALIIIPPVSALLVSRTFKQVLWRAVLFGVGSVWGGVYASFVFNIPSGATIIFINLLFLCGSYVYSKLGDGNAR</sequence>
<keyword evidence="3 6" id="KW-0812">Transmembrane</keyword>
<evidence type="ECO:0000256" key="7">
    <source>
        <dbReference type="SAM" id="Phobius"/>
    </source>
</evidence>
<feature type="transmembrane region" description="Helical" evidence="7">
    <location>
        <begin position="195"/>
        <end position="212"/>
    </location>
</feature>
<evidence type="ECO:0000313" key="8">
    <source>
        <dbReference type="EMBL" id="MBE6420910.1"/>
    </source>
</evidence>
<evidence type="ECO:0000256" key="6">
    <source>
        <dbReference type="RuleBase" id="RU003943"/>
    </source>
</evidence>
<dbReference type="Pfam" id="PF00950">
    <property type="entry name" value="ABC-3"/>
    <property type="match status" value="1"/>
</dbReference>
<dbReference type="SUPFAM" id="SSF81345">
    <property type="entry name" value="ABC transporter involved in vitamin B12 uptake, BtuC"/>
    <property type="match status" value="1"/>
</dbReference>
<dbReference type="GO" id="GO:0010043">
    <property type="term" value="P:response to zinc ion"/>
    <property type="evidence" value="ECO:0007669"/>
    <property type="project" value="TreeGrafter"/>
</dbReference>
<organism evidence="8 9">
    <name type="scientific">Candidatus Avelusimicrobium gallicola</name>
    <dbReference type="NCBI Taxonomy" id="2562704"/>
    <lineage>
        <taxon>Bacteria</taxon>
        <taxon>Pseudomonadati</taxon>
        <taxon>Elusimicrobiota</taxon>
        <taxon>Elusimicrobia</taxon>
        <taxon>Elusimicrobiales</taxon>
        <taxon>Elusimicrobiaceae</taxon>
        <taxon>Candidatus Avelusimicrobium</taxon>
    </lineage>
</organism>
<proteinExistence type="inferred from homology"/>
<comment type="similarity">
    <text evidence="2 6">Belongs to the ABC-3 integral membrane protein family.</text>
</comment>
<evidence type="ECO:0000313" key="9">
    <source>
        <dbReference type="Proteomes" id="UP000725649"/>
    </source>
</evidence>
<keyword evidence="5 7" id="KW-0472">Membrane</keyword>
<dbReference type="GO" id="GO:0043190">
    <property type="term" value="C:ATP-binding cassette (ABC) transporter complex"/>
    <property type="evidence" value="ECO:0007669"/>
    <property type="project" value="InterPro"/>
</dbReference>
<dbReference type="InterPro" id="IPR001626">
    <property type="entry name" value="ABC_TroCD"/>
</dbReference>
<evidence type="ECO:0000256" key="1">
    <source>
        <dbReference type="ARBA" id="ARBA00004141"/>
    </source>
</evidence>
<feature type="transmembrane region" description="Helical" evidence="7">
    <location>
        <begin position="245"/>
        <end position="263"/>
    </location>
</feature>
<dbReference type="GO" id="GO:0055085">
    <property type="term" value="P:transmembrane transport"/>
    <property type="evidence" value="ECO:0007669"/>
    <property type="project" value="InterPro"/>
</dbReference>
<evidence type="ECO:0000256" key="4">
    <source>
        <dbReference type="ARBA" id="ARBA00022989"/>
    </source>
</evidence>
<keyword evidence="4 7" id="KW-1133">Transmembrane helix</keyword>
<evidence type="ECO:0000256" key="3">
    <source>
        <dbReference type="ARBA" id="ARBA00022692"/>
    </source>
</evidence>
<reference evidence="8" key="1">
    <citation type="submission" date="2019-04" db="EMBL/GenBank/DDBJ databases">
        <title>Evolution of Biomass-Degrading Anaerobic Consortia Revealed by Metagenomics.</title>
        <authorList>
            <person name="Peng X."/>
        </authorList>
    </citation>
    <scope>NUCLEOTIDE SEQUENCE</scope>
    <source>
        <strain evidence="8">SIG66</strain>
    </source>
</reference>
<accession>A0A928HIC8</accession>
<dbReference type="Gene3D" id="1.10.3470.10">
    <property type="entry name" value="ABC transporter involved in vitamin B12 uptake, BtuC"/>
    <property type="match status" value="1"/>
</dbReference>
<comment type="subcellular location">
    <subcellularLocation>
        <location evidence="6">Cell membrane</location>
        <topology evidence="6">Multi-pass membrane protein</topology>
    </subcellularLocation>
    <subcellularLocation>
        <location evidence="1">Membrane</location>
        <topology evidence="1">Multi-pass membrane protein</topology>
    </subcellularLocation>
</comment>
<name>A0A928HIC8_9BACT</name>
<keyword evidence="6" id="KW-0813">Transport</keyword>
<dbReference type="InterPro" id="IPR037294">
    <property type="entry name" value="ABC_BtuC-like"/>
</dbReference>
<feature type="transmembrane region" description="Helical" evidence="7">
    <location>
        <begin position="90"/>
        <end position="111"/>
    </location>
</feature>
<feature type="transmembrane region" description="Helical" evidence="7">
    <location>
        <begin position="15"/>
        <end position="34"/>
    </location>
</feature>
<feature type="transmembrane region" description="Helical" evidence="7">
    <location>
        <begin position="219"/>
        <end position="239"/>
    </location>
</feature>
<dbReference type="PANTHER" id="PTHR30477">
    <property type="entry name" value="ABC-TRANSPORTER METAL-BINDING PROTEIN"/>
    <property type="match status" value="1"/>
</dbReference>
<gene>
    <name evidence="8" type="ORF">E7027_02030</name>
</gene>
<evidence type="ECO:0000256" key="5">
    <source>
        <dbReference type="ARBA" id="ARBA00023136"/>
    </source>
</evidence>
<protein>
    <submittedName>
        <fullName evidence="8">Metal ABC transporter permease</fullName>
    </submittedName>
</protein>
<dbReference type="Proteomes" id="UP000725649">
    <property type="component" value="Unassembled WGS sequence"/>
</dbReference>
<comment type="caution">
    <text evidence="8">The sequence shown here is derived from an EMBL/GenBank/DDBJ whole genome shotgun (WGS) entry which is preliminary data.</text>
</comment>
<feature type="transmembrane region" description="Helical" evidence="7">
    <location>
        <begin position="117"/>
        <end position="150"/>
    </location>
</feature>
<dbReference type="PANTHER" id="PTHR30477:SF0">
    <property type="entry name" value="METAL TRANSPORT SYSTEM MEMBRANE PROTEIN TM_0125-RELATED"/>
    <property type="match status" value="1"/>
</dbReference>
<dbReference type="CDD" id="cd06550">
    <property type="entry name" value="TM_ABC_iron-siderophores_like"/>
    <property type="match status" value="1"/>
</dbReference>
<evidence type="ECO:0000256" key="2">
    <source>
        <dbReference type="ARBA" id="ARBA00008034"/>
    </source>
</evidence>
<dbReference type="EMBL" id="SUVG01000002">
    <property type="protein sequence ID" value="MBE6420910.1"/>
    <property type="molecule type" value="Genomic_DNA"/>
</dbReference>
<dbReference type="AlphaFoldDB" id="A0A928HIC8"/>